<evidence type="ECO:0000313" key="7">
    <source>
        <dbReference type="EMBL" id="KAF1972508.1"/>
    </source>
</evidence>
<sequence length="736" mass="80940">MASVSTDDVDGPGDPKRRKLRKGTHSCWACKRRKEKCVPCADDSSICLGCRKRSTHCLAQDQPEETTDQFLPAITTAIAANPRTAPATGVTAPPPLRAPLPEPAPTHIRPSYSHLSGRIPSMAEISNTLHAALPSPEECEIIYRASSRHSAMLNGSTLTMPYTWLDPNGPTSSGSLPAPASIDSHPVLIARHILSIVTLLQDLHPNIHHELAGLHEPPRVMAERLAELAIGLVTSQDRMLASVEGLECVVLESVYHGNCGSLRLSWMACRRAMLLAQLLGLHAPATPKQYRVLDHATRCDPQYMWFRIVHYDRYMCLLLGLPQGSTDVSMASEALLATDTAMGGLERVQCVIASRILQRNESDPTSVDFSVTQSLDKDLQRAAQTLPSKWWLVPDLGNPMQTKQEVCWDVQRLYVQIFHFNLLNQLHVPYMLLSSTDRRFAYSKFACVNSSREILSRFAVLRRSNQVAYNCRTVDYLAVMAAVTLLLAHLDSYRHPSQVDIMTHLYLGDRAMIEQAQENLQEVSRLNEDSLSRQSAELLRRLLAIEAEAADGYDAPAHNVVVQQVAHNAPLVEKGEEDASQMHIPYFGLIKFALEGIAARATRYPNRSIGNSDMRSQAPIPHSAAGLNTSYASASSSQRGLDEPGTTLDTQTSDERESLMLATPYYSAGIASPAVMVSQQSGLATGAASVHEDVRNPKFSEGGFFDPLLPGLTGNDEWSLEGIDMDYFERLMAGST</sequence>
<reference evidence="7" key="1">
    <citation type="journal article" date="2020" name="Stud. Mycol.">
        <title>101 Dothideomycetes genomes: a test case for predicting lifestyles and emergence of pathogens.</title>
        <authorList>
            <person name="Haridas S."/>
            <person name="Albert R."/>
            <person name="Binder M."/>
            <person name="Bloem J."/>
            <person name="Labutti K."/>
            <person name="Salamov A."/>
            <person name="Andreopoulos B."/>
            <person name="Baker S."/>
            <person name="Barry K."/>
            <person name="Bills G."/>
            <person name="Bluhm B."/>
            <person name="Cannon C."/>
            <person name="Castanera R."/>
            <person name="Culley D."/>
            <person name="Daum C."/>
            <person name="Ezra D."/>
            <person name="Gonzalez J."/>
            <person name="Henrissat B."/>
            <person name="Kuo A."/>
            <person name="Liang C."/>
            <person name="Lipzen A."/>
            <person name="Lutzoni F."/>
            <person name="Magnuson J."/>
            <person name="Mondo S."/>
            <person name="Nolan M."/>
            <person name="Ohm R."/>
            <person name="Pangilinan J."/>
            <person name="Park H.-J."/>
            <person name="Ramirez L."/>
            <person name="Alfaro M."/>
            <person name="Sun H."/>
            <person name="Tritt A."/>
            <person name="Yoshinaga Y."/>
            <person name="Zwiers L.-H."/>
            <person name="Turgeon B."/>
            <person name="Goodwin S."/>
            <person name="Spatafora J."/>
            <person name="Crous P."/>
            <person name="Grigoriev I."/>
        </authorList>
    </citation>
    <scope>NUCLEOTIDE SEQUENCE</scope>
    <source>
        <strain evidence="7">CBS 107.79</strain>
    </source>
</reference>
<evidence type="ECO:0000313" key="8">
    <source>
        <dbReference type="Proteomes" id="UP000800036"/>
    </source>
</evidence>
<feature type="domain" description="Zn(2)-C6 fungal-type" evidence="6">
    <location>
        <begin position="26"/>
        <end position="57"/>
    </location>
</feature>
<gene>
    <name evidence="7" type="ORF">BU23DRAFT_159838</name>
</gene>
<keyword evidence="4" id="KW-0539">Nucleus</keyword>
<evidence type="ECO:0000256" key="3">
    <source>
        <dbReference type="ARBA" id="ARBA00023163"/>
    </source>
</evidence>
<dbReference type="InterPro" id="IPR001138">
    <property type="entry name" value="Zn2Cys6_DnaBD"/>
</dbReference>
<proteinExistence type="predicted"/>
<dbReference type="SMART" id="SM00906">
    <property type="entry name" value="Fungal_trans"/>
    <property type="match status" value="1"/>
</dbReference>
<accession>A0A6A5V6M4</accession>
<keyword evidence="2" id="KW-0805">Transcription regulation</keyword>
<feature type="region of interest" description="Disordered" evidence="5">
    <location>
        <begin position="1"/>
        <end position="20"/>
    </location>
</feature>
<name>A0A6A5V6M4_9PLEO</name>
<dbReference type="CDD" id="cd00067">
    <property type="entry name" value="GAL4"/>
    <property type="match status" value="1"/>
</dbReference>
<dbReference type="GO" id="GO:0003677">
    <property type="term" value="F:DNA binding"/>
    <property type="evidence" value="ECO:0007669"/>
    <property type="project" value="InterPro"/>
</dbReference>
<feature type="region of interest" description="Disordered" evidence="5">
    <location>
        <begin position="606"/>
        <end position="652"/>
    </location>
</feature>
<evidence type="ECO:0000256" key="4">
    <source>
        <dbReference type="ARBA" id="ARBA00023242"/>
    </source>
</evidence>
<dbReference type="AlphaFoldDB" id="A0A6A5V6M4"/>
<dbReference type="OrthoDB" id="5392779at2759"/>
<dbReference type="GO" id="GO:0006351">
    <property type="term" value="P:DNA-templated transcription"/>
    <property type="evidence" value="ECO:0007669"/>
    <property type="project" value="InterPro"/>
</dbReference>
<dbReference type="PROSITE" id="PS00463">
    <property type="entry name" value="ZN2_CY6_FUNGAL_1"/>
    <property type="match status" value="1"/>
</dbReference>
<dbReference type="GO" id="GO:0008270">
    <property type="term" value="F:zinc ion binding"/>
    <property type="evidence" value="ECO:0007669"/>
    <property type="project" value="InterPro"/>
</dbReference>
<dbReference type="Proteomes" id="UP000800036">
    <property type="component" value="Unassembled WGS sequence"/>
</dbReference>
<dbReference type="CDD" id="cd12148">
    <property type="entry name" value="fungal_TF_MHR"/>
    <property type="match status" value="1"/>
</dbReference>
<evidence type="ECO:0000259" key="6">
    <source>
        <dbReference type="PROSITE" id="PS00463"/>
    </source>
</evidence>
<keyword evidence="3" id="KW-0804">Transcription</keyword>
<dbReference type="GO" id="GO:0000981">
    <property type="term" value="F:DNA-binding transcription factor activity, RNA polymerase II-specific"/>
    <property type="evidence" value="ECO:0007669"/>
    <property type="project" value="InterPro"/>
</dbReference>
<evidence type="ECO:0000256" key="2">
    <source>
        <dbReference type="ARBA" id="ARBA00023015"/>
    </source>
</evidence>
<feature type="compositionally biased region" description="Polar residues" evidence="5">
    <location>
        <begin position="626"/>
        <end position="639"/>
    </location>
</feature>
<dbReference type="SUPFAM" id="SSF57701">
    <property type="entry name" value="Zn2/Cys6 DNA-binding domain"/>
    <property type="match status" value="1"/>
</dbReference>
<evidence type="ECO:0000256" key="5">
    <source>
        <dbReference type="SAM" id="MobiDB-lite"/>
    </source>
</evidence>
<organism evidence="7 8">
    <name type="scientific">Bimuria novae-zelandiae CBS 107.79</name>
    <dbReference type="NCBI Taxonomy" id="1447943"/>
    <lineage>
        <taxon>Eukaryota</taxon>
        <taxon>Fungi</taxon>
        <taxon>Dikarya</taxon>
        <taxon>Ascomycota</taxon>
        <taxon>Pezizomycotina</taxon>
        <taxon>Dothideomycetes</taxon>
        <taxon>Pleosporomycetidae</taxon>
        <taxon>Pleosporales</taxon>
        <taxon>Massarineae</taxon>
        <taxon>Didymosphaeriaceae</taxon>
        <taxon>Bimuria</taxon>
    </lineage>
</organism>
<dbReference type="PANTHER" id="PTHR47840:SF1">
    <property type="entry name" value="ZN(II)2CYS6 TRANSCRIPTION FACTOR (EUROFUNG)"/>
    <property type="match status" value="1"/>
</dbReference>
<dbReference type="EMBL" id="ML976686">
    <property type="protein sequence ID" value="KAF1972508.1"/>
    <property type="molecule type" value="Genomic_DNA"/>
</dbReference>
<dbReference type="InterPro" id="IPR036864">
    <property type="entry name" value="Zn2-C6_fun-type_DNA-bd_sf"/>
</dbReference>
<evidence type="ECO:0000256" key="1">
    <source>
        <dbReference type="ARBA" id="ARBA00022723"/>
    </source>
</evidence>
<keyword evidence="8" id="KW-1185">Reference proteome</keyword>
<keyword evidence="1" id="KW-0479">Metal-binding</keyword>
<dbReference type="PANTHER" id="PTHR47840">
    <property type="entry name" value="ZN(II)2CYS6 TRANSCRIPTION FACTOR (EUROFUNG)-RELATED"/>
    <property type="match status" value="1"/>
</dbReference>
<dbReference type="InterPro" id="IPR007219">
    <property type="entry name" value="XnlR_reg_dom"/>
</dbReference>
<protein>
    <recommendedName>
        <fullName evidence="6">Zn(2)-C6 fungal-type domain-containing protein</fullName>
    </recommendedName>
</protein>